<feature type="compositionally biased region" description="Basic and acidic residues" evidence="7">
    <location>
        <begin position="540"/>
        <end position="551"/>
    </location>
</feature>
<evidence type="ECO:0000256" key="3">
    <source>
        <dbReference type="ARBA" id="ARBA00022806"/>
    </source>
</evidence>
<protein>
    <submittedName>
        <fullName evidence="10">ATP-dependent RNA helicase DeaD</fullName>
    </submittedName>
</protein>
<dbReference type="Gene3D" id="3.40.50.300">
    <property type="entry name" value="P-loop containing nucleotide triphosphate hydrolases"/>
    <property type="match status" value="2"/>
</dbReference>
<dbReference type="GO" id="GO:0003676">
    <property type="term" value="F:nucleic acid binding"/>
    <property type="evidence" value="ECO:0007669"/>
    <property type="project" value="InterPro"/>
</dbReference>
<keyword evidence="3 6" id="KW-0347">Helicase</keyword>
<dbReference type="SMART" id="SM00490">
    <property type="entry name" value="HELICc"/>
    <property type="match status" value="1"/>
</dbReference>
<dbReference type="STRING" id="52560.SAMN04488082_101316"/>
<dbReference type="RefSeq" id="WP_092372379.1">
    <property type="nucleotide sequence ID" value="NZ_FORX01000001.1"/>
</dbReference>
<dbReference type="Pfam" id="PF00270">
    <property type="entry name" value="DEAD"/>
    <property type="match status" value="1"/>
</dbReference>
<evidence type="ECO:0000256" key="6">
    <source>
        <dbReference type="RuleBase" id="RU000492"/>
    </source>
</evidence>
<feature type="compositionally biased region" description="Basic residues" evidence="7">
    <location>
        <begin position="658"/>
        <end position="670"/>
    </location>
</feature>
<dbReference type="GO" id="GO:0003724">
    <property type="term" value="F:RNA helicase activity"/>
    <property type="evidence" value="ECO:0007669"/>
    <property type="project" value="UniProtKB-ARBA"/>
</dbReference>
<dbReference type="InterPro" id="IPR050079">
    <property type="entry name" value="DEAD_box_RNA_helicase"/>
</dbReference>
<dbReference type="InterPro" id="IPR000629">
    <property type="entry name" value="RNA-helicase_DEAD-box_CS"/>
</dbReference>
<accession>A0A1I3NKE6</accession>
<dbReference type="GO" id="GO:0005829">
    <property type="term" value="C:cytosol"/>
    <property type="evidence" value="ECO:0007669"/>
    <property type="project" value="TreeGrafter"/>
</dbReference>
<dbReference type="PROSITE" id="PS00039">
    <property type="entry name" value="DEAD_ATP_HELICASE"/>
    <property type="match status" value="1"/>
</dbReference>
<evidence type="ECO:0000256" key="1">
    <source>
        <dbReference type="ARBA" id="ARBA00022741"/>
    </source>
</evidence>
<dbReference type="PANTHER" id="PTHR47959">
    <property type="entry name" value="ATP-DEPENDENT RNA HELICASE RHLE-RELATED"/>
    <property type="match status" value="1"/>
</dbReference>
<dbReference type="InterPro" id="IPR001650">
    <property type="entry name" value="Helicase_C-like"/>
</dbReference>
<dbReference type="SMART" id="SM00487">
    <property type="entry name" value="DEXDc"/>
    <property type="match status" value="1"/>
</dbReference>
<dbReference type="Pfam" id="PF00271">
    <property type="entry name" value="Helicase_C"/>
    <property type="match status" value="1"/>
</dbReference>
<dbReference type="SUPFAM" id="SSF52540">
    <property type="entry name" value="P-loop containing nucleoside triphosphate hydrolases"/>
    <property type="match status" value="1"/>
</dbReference>
<dbReference type="AlphaFoldDB" id="A0A1I3NKE6"/>
<name>A0A1I3NKE6_9BACT</name>
<dbReference type="GO" id="GO:0005524">
    <property type="term" value="F:ATP binding"/>
    <property type="evidence" value="ECO:0007669"/>
    <property type="project" value="UniProtKB-KW"/>
</dbReference>
<feature type="compositionally biased region" description="Low complexity" evidence="7">
    <location>
        <begin position="572"/>
        <end position="601"/>
    </location>
</feature>
<feature type="region of interest" description="Disordered" evidence="7">
    <location>
        <begin position="472"/>
        <end position="759"/>
    </location>
</feature>
<evidence type="ECO:0000259" key="8">
    <source>
        <dbReference type="PROSITE" id="PS51192"/>
    </source>
</evidence>
<evidence type="ECO:0000256" key="2">
    <source>
        <dbReference type="ARBA" id="ARBA00022801"/>
    </source>
</evidence>
<evidence type="ECO:0000256" key="4">
    <source>
        <dbReference type="ARBA" id="ARBA00022840"/>
    </source>
</evidence>
<comment type="similarity">
    <text evidence="5 6">Belongs to the DEAD box helicase family.</text>
</comment>
<dbReference type="CDD" id="cd18787">
    <property type="entry name" value="SF2_C_DEAD"/>
    <property type="match status" value="1"/>
</dbReference>
<dbReference type="InterPro" id="IPR014001">
    <property type="entry name" value="Helicase_ATP-bd"/>
</dbReference>
<dbReference type="EMBL" id="FORX01000001">
    <property type="protein sequence ID" value="SFJ09858.1"/>
    <property type="molecule type" value="Genomic_DNA"/>
</dbReference>
<feature type="compositionally biased region" description="Basic and acidic residues" evidence="7">
    <location>
        <begin position="727"/>
        <end position="759"/>
    </location>
</feature>
<evidence type="ECO:0000256" key="7">
    <source>
        <dbReference type="SAM" id="MobiDB-lite"/>
    </source>
</evidence>
<feature type="compositionally biased region" description="Low complexity" evidence="7">
    <location>
        <begin position="472"/>
        <end position="486"/>
    </location>
</feature>
<sequence>MTDNNDFGDAQNEGSQTENFEGKAFSMADLPQTLQAAATRLNWAELMPVQVQTIPHMLGGQDVMVQSQTGSGKTGAFLLPILDRIDTGIGAPQALVLVPTRELAVQVTRDAEELGREAGIKPLSIYGGVGYKGQIQGLEDGAQLIIGTPGRILDHLLKGNLNLDRLKILVFDEADRMLSMGFYPDMKQLQRYLPRGLQSTMFSATYPGHVKRLAQQFLKDPIFVSLSQSQVHVSDVLHVVYKVPAMQKSRILVKIIEQENPASAIIFCNTKADVHFVSTVLRRFGYDVGEISADLTQAAREEVLEKLRLNKLKFLVATDVAARGIDIHELSHVFQYQPPQDHEAYVHRTGRTGRAGAAGVAISFVSGMEEIELEQIAKKFSIPMIEQPLPADDELEALISQRAVFLLEARLRKADNIQKERMQRFMRTVGELAANEESRALLAMLVDEFYQDTFHAPLEQPSEKLVDMVRPARPQARPAQPAAPRSPRQPVPQPQVRDEAVQAEQPGEEPILPAEGVRPEGEKRRRKRSRKKPAGTADAALRDQGRPEKSSEAPGVRQTSSEPVEASEQVTPSEPVIPSAPVAAPALAPELIAEPAPSAPEVRPEKSQAPRTPRPPKPAAQPAPARVEPTDETPAADSLTPVAATENVAGDEQPTAAPKKRRRRRPRKPAGAKPEGGNDVAADAGSSSGTPAAAPSAAPAPVAPAQTPRPPRAEPRPRPADAPAEEGASRTREVPRPSRKKPAEAKTEPPRPKKKIFLE</sequence>
<proteinExistence type="inferred from homology"/>
<feature type="compositionally biased region" description="Low complexity" evidence="7">
    <location>
        <begin position="681"/>
        <end position="706"/>
    </location>
</feature>
<dbReference type="PANTHER" id="PTHR47959:SF1">
    <property type="entry name" value="ATP-DEPENDENT RNA HELICASE DBPA"/>
    <property type="match status" value="1"/>
</dbReference>
<reference evidence="11" key="1">
    <citation type="submission" date="2016-10" db="EMBL/GenBank/DDBJ databases">
        <authorList>
            <person name="Varghese N."/>
            <person name="Submissions S."/>
        </authorList>
    </citation>
    <scope>NUCLEOTIDE SEQUENCE [LARGE SCALE GENOMIC DNA]</scope>
    <source>
        <strain evidence="11">DSM 5918</strain>
    </source>
</reference>
<keyword evidence="1 6" id="KW-0547">Nucleotide-binding</keyword>
<keyword evidence="4 6" id="KW-0067">ATP-binding</keyword>
<feature type="compositionally biased region" description="Basic residues" evidence="7">
    <location>
        <begin position="524"/>
        <end position="533"/>
    </location>
</feature>
<dbReference type="Proteomes" id="UP000198635">
    <property type="component" value="Unassembled WGS sequence"/>
</dbReference>
<dbReference type="PROSITE" id="PS51194">
    <property type="entry name" value="HELICASE_CTER"/>
    <property type="match status" value="1"/>
</dbReference>
<gene>
    <name evidence="10" type="ORF">SAMN04488082_101316</name>
</gene>
<feature type="compositionally biased region" description="Pro residues" evidence="7">
    <location>
        <begin position="612"/>
        <end position="621"/>
    </location>
</feature>
<keyword evidence="2 6" id="KW-0378">Hydrolase</keyword>
<dbReference type="InterPro" id="IPR044742">
    <property type="entry name" value="DEAD/DEAH_RhlB"/>
</dbReference>
<keyword evidence="11" id="KW-1185">Reference proteome</keyword>
<evidence type="ECO:0000256" key="5">
    <source>
        <dbReference type="ARBA" id="ARBA00038437"/>
    </source>
</evidence>
<evidence type="ECO:0000259" key="9">
    <source>
        <dbReference type="PROSITE" id="PS51194"/>
    </source>
</evidence>
<feature type="domain" description="Helicase C-terminal" evidence="9">
    <location>
        <begin position="247"/>
        <end position="396"/>
    </location>
</feature>
<dbReference type="CDD" id="cd00268">
    <property type="entry name" value="DEADc"/>
    <property type="match status" value="1"/>
</dbReference>
<dbReference type="InterPro" id="IPR011545">
    <property type="entry name" value="DEAD/DEAH_box_helicase_dom"/>
</dbReference>
<dbReference type="GO" id="GO:0016787">
    <property type="term" value="F:hydrolase activity"/>
    <property type="evidence" value="ECO:0007669"/>
    <property type="project" value="UniProtKB-KW"/>
</dbReference>
<evidence type="ECO:0000313" key="10">
    <source>
        <dbReference type="EMBL" id="SFJ09858.1"/>
    </source>
</evidence>
<dbReference type="OrthoDB" id="9805696at2"/>
<feature type="domain" description="Helicase ATP-binding" evidence="8">
    <location>
        <begin position="54"/>
        <end position="224"/>
    </location>
</feature>
<evidence type="ECO:0000313" key="11">
    <source>
        <dbReference type="Proteomes" id="UP000198635"/>
    </source>
</evidence>
<organism evidence="10 11">
    <name type="scientific">Desulfomicrobium apsheronum</name>
    <dbReference type="NCBI Taxonomy" id="52560"/>
    <lineage>
        <taxon>Bacteria</taxon>
        <taxon>Pseudomonadati</taxon>
        <taxon>Thermodesulfobacteriota</taxon>
        <taxon>Desulfovibrionia</taxon>
        <taxon>Desulfovibrionales</taxon>
        <taxon>Desulfomicrobiaceae</taxon>
        <taxon>Desulfomicrobium</taxon>
    </lineage>
</organism>
<dbReference type="PROSITE" id="PS51192">
    <property type="entry name" value="HELICASE_ATP_BIND_1"/>
    <property type="match status" value="1"/>
</dbReference>
<dbReference type="InterPro" id="IPR027417">
    <property type="entry name" value="P-loop_NTPase"/>
</dbReference>